<reference evidence="1" key="1">
    <citation type="journal article" date="2014" name="Front. Microbiol.">
        <title>High frequency of phylogenetically diverse reductive dehalogenase-homologous genes in deep subseafloor sedimentary metagenomes.</title>
        <authorList>
            <person name="Kawai M."/>
            <person name="Futagami T."/>
            <person name="Toyoda A."/>
            <person name="Takaki Y."/>
            <person name="Nishi S."/>
            <person name="Hori S."/>
            <person name="Arai W."/>
            <person name="Tsubouchi T."/>
            <person name="Morono Y."/>
            <person name="Uchiyama I."/>
            <person name="Ito T."/>
            <person name="Fujiyama A."/>
            <person name="Inagaki F."/>
            <person name="Takami H."/>
        </authorList>
    </citation>
    <scope>NUCLEOTIDE SEQUENCE</scope>
    <source>
        <strain evidence="1">Expedition CK06-06</strain>
    </source>
</reference>
<accession>X1PP15</accession>
<dbReference type="SUPFAM" id="SSF51556">
    <property type="entry name" value="Metallo-dependent hydrolases"/>
    <property type="match status" value="1"/>
</dbReference>
<dbReference type="InterPro" id="IPR032466">
    <property type="entry name" value="Metal_Hydrolase"/>
</dbReference>
<proteinExistence type="predicted"/>
<gene>
    <name evidence="1" type="ORF">S06H3_57148</name>
</gene>
<dbReference type="AlphaFoldDB" id="X1PP15"/>
<dbReference type="Pfam" id="PF01026">
    <property type="entry name" value="TatD_DNase"/>
    <property type="match status" value="1"/>
</dbReference>
<organism evidence="1">
    <name type="scientific">marine sediment metagenome</name>
    <dbReference type="NCBI Taxonomy" id="412755"/>
    <lineage>
        <taxon>unclassified sequences</taxon>
        <taxon>metagenomes</taxon>
        <taxon>ecological metagenomes</taxon>
    </lineage>
</organism>
<dbReference type="EMBL" id="BARV01036851">
    <property type="protein sequence ID" value="GAI57568.1"/>
    <property type="molecule type" value="Genomic_DNA"/>
</dbReference>
<feature type="non-terminal residue" evidence="1">
    <location>
        <position position="65"/>
    </location>
</feature>
<comment type="caution">
    <text evidence="1">The sequence shown here is derived from an EMBL/GenBank/DDBJ whole genome shotgun (WGS) entry which is preliminary data.</text>
</comment>
<dbReference type="GO" id="GO:0016788">
    <property type="term" value="F:hydrolase activity, acting on ester bonds"/>
    <property type="evidence" value="ECO:0007669"/>
    <property type="project" value="InterPro"/>
</dbReference>
<name>X1PP15_9ZZZZ</name>
<dbReference type="Gene3D" id="3.20.20.140">
    <property type="entry name" value="Metal-dependent hydrolases"/>
    <property type="match status" value="1"/>
</dbReference>
<dbReference type="InterPro" id="IPR001130">
    <property type="entry name" value="TatD-like"/>
</dbReference>
<protein>
    <submittedName>
        <fullName evidence="1">Uncharacterized protein</fullName>
    </submittedName>
</protein>
<evidence type="ECO:0000313" key="1">
    <source>
        <dbReference type="EMBL" id="GAI57568.1"/>
    </source>
</evidence>
<sequence>MIDMHCHLDLYPAPHKVVNSCRQKNMYVLSVTTTPRAWSGTKMLVNGNDRINTSLGLHPQLAHER</sequence>